<accession>A0A7W3ULC8</accession>
<evidence type="ECO:0000256" key="8">
    <source>
        <dbReference type="ARBA" id="ARBA00023012"/>
    </source>
</evidence>
<dbReference type="PANTHER" id="PTHR24421">
    <property type="entry name" value="NITRATE/NITRITE SENSOR PROTEIN NARX-RELATED"/>
    <property type="match status" value="1"/>
</dbReference>
<sequence length="394" mass="45368">MTHWDDNQQINIKIYRSVRWIFICYLWGVTSMLRSSLFIGPVPKLGDFKYLLAAVFVSIIFTPNLIKIIPPFFLELLQTISFMILAYVYDELGIVFSMGCMPMIFFEELIIKSNKKKIPVLTCTFIIYILVNAWGWEAFILQSEAILFMCILISLAYVNTYRRFSQETELRAKNIELLKANEQIEKLTAEKVQQEIARDLHDTLTQDIIGINMELAVIGILDQKHDYDKLSKQIIKTQDMATGAIKQARTMIKQYREARSTPSYSSLKQAIMKIIAGFKEKYSLDTTFTINRDVKILNEQVTDIERVVAEALMNVIKHGKTKQAAVNMEINEGLLTAKIINHGQRWNPRSMNNNHFGIINMKERAKKYGGNIVLRSNKGRGVTVTATFKLKEEK</sequence>
<dbReference type="AlphaFoldDB" id="A0A7W3ULC8"/>
<keyword evidence="14" id="KW-1185">Reference proteome</keyword>
<evidence type="ECO:0000256" key="6">
    <source>
        <dbReference type="ARBA" id="ARBA00022777"/>
    </source>
</evidence>
<dbReference type="EMBL" id="JACIVA010000046">
    <property type="protein sequence ID" value="MBB1097611.1"/>
    <property type="molecule type" value="Genomic_DNA"/>
</dbReference>
<dbReference type="GO" id="GO:0046983">
    <property type="term" value="F:protein dimerization activity"/>
    <property type="evidence" value="ECO:0007669"/>
    <property type="project" value="InterPro"/>
</dbReference>
<proteinExistence type="predicted"/>
<protein>
    <recommendedName>
        <fullName evidence="2">histidine kinase</fullName>
        <ecNumber evidence="2">2.7.13.3</ecNumber>
    </recommendedName>
</protein>
<keyword evidence="4" id="KW-0808">Transferase</keyword>
<evidence type="ECO:0000256" key="4">
    <source>
        <dbReference type="ARBA" id="ARBA00022679"/>
    </source>
</evidence>
<keyword evidence="6" id="KW-0418">Kinase</keyword>
<dbReference type="Pfam" id="PF07730">
    <property type="entry name" value="HisKA_3"/>
    <property type="match status" value="1"/>
</dbReference>
<evidence type="ECO:0000259" key="11">
    <source>
        <dbReference type="Pfam" id="PF02518"/>
    </source>
</evidence>
<comment type="caution">
    <text evidence="13">The sequence shown here is derived from an EMBL/GenBank/DDBJ whole genome shotgun (WGS) entry which is preliminary data.</text>
</comment>
<gene>
    <name evidence="13" type="ORF">H5S09_06615</name>
</gene>
<feature type="transmembrane region" description="Helical" evidence="10">
    <location>
        <begin position="20"/>
        <end position="39"/>
    </location>
</feature>
<dbReference type="PANTHER" id="PTHR24421:SF10">
    <property type="entry name" value="NITRATE_NITRITE SENSOR PROTEIN NARQ"/>
    <property type="match status" value="1"/>
</dbReference>
<feature type="transmembrane region" description="Helical" evidence="10">
    <location>
        <begin position="51"/>
        <end position="74"/>
    </location>
</feature>
<dbReference type="InterPro" id="IPR036890">
    <property type="entry name" value="HATPase_C_sf"/>
</dbReference>
<dbReference type="GO" id="GO:0000155">
    <property type="term" value="F:phosphorelay sensor kinase activity"/>
    <property type="evidence" value="ECO:0007669"/>
    <property type="project" value="InterPro"/>
</dbReference>
<reference evidence="13 14" key="1">
    <citation type="submission" date="2020-07" db="EMBL/GenBank/DDBJ databases">
        <title>Description of Limosilactobacillus balticus sp. nov., Limosilactobacillus agrestis sp. nov., Limosilactobacillus albertensis sp. nov., Limosilactobacillus rudii sp. nov., Limosilactobacillus fastidiosus sp. nov., five novel Limosilactobacillus species isolated from the vertebrate gastrointestinal tract, and proposal of 6 subspecies of Limosilactobacillus reuteri adapted to the gastrointestinal tract of specific vertebrate hosts.</title>
        <authorList>
            <person name="Li F."/>
            <person name="Cheng C."/>
            <person name="Zheng J."/>
            <person name="Quevedo R.M."/>
            <person name="Li J."/>
            <person name="Roos S."/>
            <person name="Gaenzle M.G."/>
            <person name="Walter J."/>
        </authorList>
    </citation>
    <scope>NUCLEOTIDE SEQUENCE [LARGE SCALE GENOMIC DNA]</scope>
    <source>
        <strain evidence="13 14">STM2_1</strain>
    </source>
</reference>
<dbReference type="InterPro" id="IPR003594">
    <property type="entry name" value="HATPase_dom"/>
</dbReference>
<dbReference type="Pfam" id="PF02518">
    <property type="entry name" value="HATPase_c"/>
    <property type="match status" value="1"/>
</dbReference>
<feature type="domain" description="Signal transduction histidine kinase subgroup 3 dimerisation and phosphoacceptor" evidence="12">
    <location>
        <begin position="194"/>
        <end position="258"/>
    </location>
</feature>
<evidence type="ECO:0000256" key="1">
    <source>
        <dbReference type="ARBA" id="ARBA00000085"/>
    </source>
</evidence>
<dbReference type="GO" id="GO:0005524">
    <property type="term" value="F:ATP binding"/>
    <property type="evidence" value="ECO:0007669"/>
    <property type="project" value="UniProtKB-KW"/>
</dbReference>
<feature type="domain" description="Histidine kinase/HSP90-like ATPase" evidence="11">
    <location>
        <begin position="302"/>
        <end position="391"/>
    </location>
</feature>
<dbReference type="Proteomes" id="UP000517106">
    <property type="component" value="Unassembled WGS sequence"/>
</dbReference>
<organism evidence="13 14">
    <name type="scientific">Limosilactobacillus rudii</name>
    <dbReference type="NCBI Taxonomy" id="2759755"/>
    <lineage>
        <taxon>Bacteria</taxon>
        <taxon>Bacillati</taxon>
        <taxon>Bacillota</taxon>
        <taxon>Bacilli</taxon>
        <taxon>Lactobacillales</taxon>
        <taxon>Lactobacillaceae</taxon>
        <taxon>Limosilactobacillus</taxon>
    </lineage>
</organism>
<evidence type="ECO:0000256" key="3">
    <source>
        <dbReference type="ARBA" id="ARBA00022553"/>
    </source>
</evidence>
<feature type="transmembrane region" description="Helical" evidence="10">
    <location>
        <begin position="140"/>
        <end position="158"/>
    </location>
</feature>
<name>A0A7W3ULC8_9LACO</name>
<dbReference type="GO" id="GO:0016020">
    <property type="term" value="C:membrane"/>
    <property type="evidence" value="ECO:0007669"/>
    <property type="project" value="InterPro"/>
</dbReference>
<keyword evidence="10" id="KW-1133">Transmembrane helix</keyword>
<keyword evidence="5" id="KW-0547">Nucleotide-binding</keyword>
<evidence type="ECO:0000256" key="2">
    <source>
        <dbReference type="ARBA" id="ARBA00012438"/>
    </source>
</evidence>
<dbReference type="CDD" id="cd16917">
    <property type="entry name" value="HATPase_UhpB-NarQ-NarX-like"/>
    <property type="match status" value="1"/>
</dbReference>
<evidence type="ECO:0000256" key="10">
    <source>
        <dbReference type="SAM" id="Phobius"/>
    </source>
</evidence>
<dbReference type="EC" id="2.7.13.3" evidence="2"/>
<dbReference type="SUPFAM" id="SSF55874">
    <property type="entry name" value="ATPase domain of HSP90 chaperone/DNA topoisomerase II/histidine kinase"/>
    <property type="match status" value="1"/>
</dbReference>
<keyword evidence="3" id="KW-0597">Phosphoprotein</keyword>
<evidence type="ECO:0000256" key="7">
    <source>
        <dbReference type="ARBA" id="ARBA00022840"/>
    </source>
</evidence>
<evidence type="ECO:0000256" key="9">
    <source>
        <dbReference type="SAM" id="Coils"/>
    </source>
</evidence>
<dbReference type="Gene3D" id="1.20.5.1930">
    <property type="match status" value="1"/>
</dbReference>
<evidence type="ECO:0000313" key="14">
    <source>
        <dbReference type="Proteomes" id="UP000517106"/>
    </source>
</evidence>
<feature type="transmembrane region" description="Helical" evidence="10">
    <location>
        <begin position="118"/>
        <end position="134"/>
    </location>
</feature>
<comment type="catalytic activity">
    <reaction evidence="1">
        <text>ATP + protein L-histidine = ADP + protein N-phospho-L-histidine.</text>
        <dbReference type="EC" id="2.7.13.3"/>
    </reaction>
</comment>
<keyword evidence="7" id="KW-0067">ATP-binding</keyword>
<evidence type="ECO:0000259" key="12">
    <source>
        <dbReference type="Pfam" id="PF07730"/>
    </source>
</evidence>
<evidence type="ECO:0000313" key="13">
    <source>
        <dbReference type="EMBL" id="MBB1097611.1"/>
    </source>
</evidence>
<dbReference type="RefSeq" id="WP_182596334.1">
    <property type="nucleotide sequence ID" value="NZ_JACIVA010000046.1"/>
</dbReference>
<dbReference type="Gene3D" id="3.30.565.10">
    <property type="entry name" value="Histidine kinase-like ATPase, C-terminal domain"/>
    <property type="match status" value="1"/>
</dbReference>
<keyword evidence="10" id="KW-0472">Membrane</keyword>
<keyword evidence="10" id="KW-0812">Transmembrane</keyword>
<keyword evidence="9" id="KW-0175">Coiled coil</keyword>
<evidence type="ECO:0000256" key="5">
    <source>
        <dbReference type="ARBA" id="ARBA00022741"/>
    </source>
</evidence>
<dbReference type="InterPro" id="IPR011712">
    <property type="entry name" value="Sig_transdc_His_kin_sub3_dim/P"/>
</dbReference>
<feature type="coiled-coil region" evidence="9">
    <location>
        <begin position="170"/>
        <end position="197"/>
    </location>
</feature>
<keyword evidence="8" id="KW-0902">Two-component regulatory system</keyword>
<dbReference type="InterPro" id="IPR050482">
    <property type="entry name" value="Sensor_HK_TwoCompSys"/>
</dbReference>